<keyword evidence="11" id="KW-1185">Reference proteome</keyword>
<dbReference type="InterPro" id="IPR012337">
    <property type="entry name" value="RNaseH-like_sf"/>
</dbReference>
<comment type="subcellular location">
    <subcellularLocation>
        <location evidence="1">Nucleus</location>
    </subcellularLocation>
</comment>
<feature type="domain" description="Exonuclease" evidence="10">
    <location>
        <begin position="65"/>
        <end position="232"/>
    </location>
</feature>
<reference evidence="12" key="3">
    <citation type="submission" date="2025-08" db="UniProtKB">
        <authorList>
            <consortium name="RefSeq"/>
        </authorList>
    </citation>
    <scope>IDENTIFICATION</scope>
    <source>
        <strain evidence="12">CBS 342.82</strain>
    </source>
</reference>
<dbReference type="GO" id="GO:0005634">
    <property type="term" value="C:nucleus"/>
    <property type="evidence" value="ECO:0007669"/>
    <property type="project" value="UniProtKB-SubCell"/>
</dbReference>
<feature type="non-terminal residue" evidence="12">
    <location>
        <position position="236"/>
    </location>
</feature>
<evidence type="ECO:0000256" key="6">
    <source>
        <dbReference type="ARBA" id="ARBA00022801"/>
    </source>
</evidence>
<evidence type="ECO:0000313" key="11">
    <source>
        <dbReference type="Proteomes" id="UP000504637"/>
    </source>
</evidence>
<dbReference type="PANTHER" id="PTHR12801:SF45">
    <property type="entry name" value="RNA EXONUCLEASE 4"/>
    <property type="match status" value="1"/>
</dbReference>
<dbReference type="GO" id="GO:0008408">
    <property type="term" value="F:3'-5' exonuclease activity"/>
    <property type="evidence" value="ECO:0007669"/>
    <property type="project" value="InterPro"/>
</dbReference>
<evidence type="ECO:0000256" key="2">
    <source>
        <dbReference type="ARBA" id="ARBA00010489"/>
    </source>
</evidence>
<organism evidence="12">
    <name type="scientific">Dissoconium aciculare CBS 342.82</name>
    <dbReference type="NCBI Taxonomy" id="1314786"/>
    <lineage>
        <taxon>Eukaryota</taxon>
        <taxon>Fungi</taxon>
        <taxon>Dikarya</taxon>
        <taxon>Ascomycota</taxon>
        <taxon>Pezizomycotina</taxon>
        <taxon>Dothideomycetes</taxon>
        <taxon>Dothideomycetidae</taxon>
        <taxon>Mycosphaerellales</taxon>
        <taxon>Dissoconiaceae</taxon>
        <taxon>Dissoconium</taxon>
    </lineage>
</organism>
<dbReference type="OrthoDB" id="8191639at2759"/>
<accession>A0A6J3M0T0</accession>
<dbReference type="AlphaFoldDB" id="A0A6J3M0T0"/>
<dbReference type="Pfam" id="PF00929">
    <property type="entry name" value="RNase_T"/>
    <property type="match status" value="1"/>
</dbReference>
<gene>
    <name evidence="12" type="ORF">K489DRAFT_291880</name>
</gene>
<keyword evidence="7" id="KW-0269">Exonuclease</keyword>
<name>A0A6J3M0T0_9PEZI</name>
<evidence type="ECO:0000256" key="1">
    <source>
        <dbReference type="ARBA" id="ARBA00004123"/>
    </source>
</evidence>
<reference evidence="12" key="1">
    <citation type="submission" date="2020-01" db="EMBL/GenBank/DDBJ databases">
        <authorList>
            <consortium name="DOE Joint Genome Institute"/>
            <person name="Haridas S."/>
            <person name="Albert R."/>
            <person name="Binder M."/>
            <person name="Bloem J."/>
            <person name="Labutti K."/>
            <person name="Salamov A."/>
            <person name="Andreopoulos B."/>
            <person name="Baker S.E."/>
            <person name="Barry K."/>
            <person name="Bills G."/>
            <person name="Bluhm B.H."/>
            <person name="Cannon C."/>
            <person name="Castanera R."/>
            <person name="Culley D.E."/>
            <person name="Daum C."/>
            <person name="Ezra D."/>
            <person name="Gonzalez J.B."/>
            <person name="Henrissat B."/>
            <person name="Kuo A."/>
            <person name="Liang C."/>
            <person name="Lipzen A."/>
            <person name="Lutzoni F."/>
            <person name="Magnuson J."/>
            <person name="Mondo S."/>
            <person name="Nolan M."/>
            <person name="Ohm R."/>
            <person name="Pangilinan J."/>
            <person name="Park H.-J."/>
            <person name="Ramirez L."/>
            <person name="Alfaro M."/>
            <person name="Sun H."/>
            <person name="Tritt A."/>
            <person name="Yoshinaga Y."/>
            <person name="Zwiers L.-H."/>
            <person name="Turgeon B.G."/>
            <person name="Goodwin S.B."/>
            <person name="Spatafora J.W."/>
            <person name="Crous P.W."/>
            <person name="Grigoriev I.V."/>
        </authorList>
    </citation>
    <scope>NUCLEOTIDE SEQUENCE</scope>
    <source>
        <strain evidence="12">CBS 342.82</strain>
    </source>
</reference>
<evidence type="ECO:0000259" key="10">
    <source>
        <dbReference type="SMART" id="SM00479"/>
    </source>
</evidence>
<dbReference type="GO" id="GO:0006364">
    <property type="term" value="P:rRNA processing"/>
    <property type="evidence" value="ECO:0007669"/>
    <property type="project" value="UniProtKB-KW"/>
</dbReference>
<dbReference type="InterPro" id="IPR013520">
    <property type="entry name" value="Ribonucl_H"/>
</dbReference>
<evidence type="ECO:0000256" key="5">
    <source>
        <dbReference type="ARBA" id="ARBA00022722"/>
    </source>
</evidence>
<dbReference type="InterPro" id="IPR047021">
    <property type="entry name" value="REXO1/3/4-like"/>
</dbReference>
<keyword evidence="4" id="KW-0698">rRNA processing</keyword>
<dbReference type="Gene3D" id="3.30.420.10">
    <property type="entry name" value="Ribonuclease H-like superfamily/Ribonuclease H"/>
    <property type="match status" value="1"/>
</dbReference>
<keyword evidence="5" id="KW-0540">Nuclease</keyword>
<dbReference type="InterPro" id="IPR036397">
    <property type="entry name" value="RNaseH_sf"/>
</dbReference>
<dbReference type="GO" id="GO:0000027">
    <property type="term" value="P:ribosomal large subunit assembly"/>
    <property type="evidence" value="ECO:0007669"/>
    <property type="project" value="TreeGrafter"/>
</dbReference>
<comment type="similarity">
    <text evidence="2">Belongs to the REXO4 family.</text>
</comment>
<dbReference type="SUPFAM" id="SSF53098">
    <property type="entry name" value="Ribonuclease H-like"/>
    <property type="match status" value="1"/>
</dbReference>
<dbReference type="SMART" id="SM00479">
    <property type="entry name" value="EXOIII"/>
    <property type="match status" value="1"/>
</dbReference>
<evidence type="ECO:0000256" key="3">
    <source>
        <dbReference type="ARBA" id="ARBA00016937"/>
    </source>
</evidence>
<dbReference type="FunFam" id="3.30.420.10:FF:000007">
    <property type="entry name" value="Interferon-stimulated exonuclease gene 20"/>
    <property type="match status" value="1"/>
</dbReference>
<dbReference type="Proteomes" id="UP000504637">
    <property type="component" value="Unplaced"/>
</dbReference>
<evidence type="ECO:0000256" key="9">
    <source>
        <dbReference type="ARBA" id="ARBA00025599"/>
    </source>
</evidence>
<dbReference type="InterPro" id="IPR037431">
    <property type="entry name" value="REX4_DEDDh_dom"/>
</dbReference>
<evidence type="ECO:0000256" key="8">
    <source>
        <dbReference type="ARBA" id="ARBA00023242"/>
    </source>
</evidence>
<sequence length="236" mass="25854">TPTDRRTSSTTASSLIRDHDISPADLVAAYGTTQHRSGASLAQRDASSAADNINAGLHPSHKVGKYIAIDCEMVGTGAAPDYSDSLLARVSVVNFHGEQLYDSYVQPPPGVIVGDYRTTWSGIKPEHLNPDIARPFTEVQKDVSSLLTGRILVGHAIRNDLSVLMLSHPKRDVRDTARHAAFRIASKGKAPALRNLAKEELGWTIQTGEHSSLEDARATMMLFRKEKKVFEEENRK</sequence>
<dbReference type="PANTHER" id="PTHR12801">
    <property type="entry name" value="RNA EXONUCLEASE REXO1 / RECO3 FAMILY MEMBER-RELATED"/>
    <property type="match status" value="1"/>
</dbReference>
<dbReference type="RefSeq" id="XP_033458681.1">
    <property type="nucleotide sequence ID" value="XM_033600203.1"/>
</dbReference>
<dbReference type="GO" id="GO:0003676">
    <property type="term" value="F:nucleic acid binding"/>
    <property type="evidence" value="ECO:0007669"/>
    <property type="project" value="InterPro"/>
</dbReference>
<dbReference type="GeneID" id="54358003"/>
<evidence type="ECO:0000313" key="12">
    <source>
        <dbReference type="RefSeq" id="XP_033458681.1"/>
    </source>
</evidence>
<comment type="function">
    <text evidence="9">Exoribonuclease involved in ribosome biosynthesis. Involved in the processing of ITS1, the internal transcribed spacer localized between the 18S and 5.8S rRNAs.</text>
</comment>
<protein>
    <recommendedName>
        <fullName evidence="3">RNA exonuclease 4</fullName>
    </recommendedName>
</protein>
<reference evidence="12" key="2">
    <citation type="submission" date="2020-04" db="EMBL/GenBank/DDBJ databases">
        <authorList>
            <consortium name="NCBI Genome Project"/>
        </authorList>
    </citation>
    <scope>NUCLEOTIDE SEQUENCE</scope>
    <source>
        <strain evidence="12">CBS 342.82</strain>
    </source>
</reference>
<evidence type="ECO:0000256" key="4">
    <source>
        <dbReference type="ARBA" id="ARBA00022552"/>
    </source>
</evidence>
<feature type="non-terminal residue" evidence="12">
    <location>
        <position position="1"/>
    </location>
</feature>
<proteinExistence type="inferred from homology"/>
<keyword evidence="8" id="KW-0539">Nucleus</keyword>
<keyword evidence="6" id="KW-0378">Hydrolase</keyword>
<dbReference type="CDD" id="cd06144">
    <property type="entry name" value="REX4_like"/>
    <property type="match status" value="1"/>
</dbReference>
<evidence type="ECO:0000256" key="7">
    <source>
        <dbReference type="ARBA" id="ARBA00022839"/>
    </source>
</evidence>